<dbReference type="InterPro" id="IPR029058">
    <property type="entry name" value="AB_hydrolase_fold"/>
</dbReference>
<comment type="subcellular location">
    <subcellularLocation>
        <location evidence="1">Secreted</location>
    </subcellularLocation>
</comment>
<name>A0AAD6YFC3_9AGAR</name>
<keyword evidence="13" id="KW-1185">Reference proteome</keyword>
<feature type="disulfide bond" evidence="10">
    <location>
        <begin position="29"/>
        <end position="104"/>
    </location>
</feature>
<dbReference type="Proteomes" id="UP001219525">
    <property type="component" value="Unassembled WGS sequence"/>
</dbReference>
<gene>
    <name evidence="12" type="ORF">GGX14DRAFT_617711</name>
</gene>
<dbReference type="GO" id="GO:0016052">
    <property type="term" value="P:carbohydrate catabolic process"/>
    <property type="evidence" value="ECO:0007669"/>
    <property type="project" value="TreeGrafter"/>
</dbReference>
<proteinExistence type="inferred from homology"/>
<comment type="caution">
    <text evidence="12">The sequence shown here is derived from an EMBL/GenBank/DDBJ whole genome shotgun (WGS) entry which is preliminary data.</text>
</comment>
<keyword evidence="8 10" id="KW-1015">Disulfide bond</keyword>
<keyword evidence="4" id="KW-0719">Serine esterase</keyword>
<accession>A0AAD6YFC3</accession>
<feature type="chain" id="PRO_5042212874" description="cutinase" evidence="11">
    <location>
        <begin position="18"/>
        <end position="198"/>
    </location>
</feature>
<dbReference type="AlphaFoldDB" id="A0AAD6YFC3"/>
<keyword evidence="5" id="KW-0964">Secreted</keyword>
<dbReference type="PANTHER" id="PTHR48250:SF1">
    <property type="entry name" value="CUTINASE"/>
    <property type="match status" value="1"/>
</dbReference>
<dbReference type="PANTHER" id="PTHR48250">
    <property type="entry name" value="CUTINASE 2-RELATED"/>
    <property type="match status" value="1"/>
</dbReference>
<protein>
    <recommendedName>
        <fullName evidence="3">cutinase</fullName>
        <ecNumber evidence="3">3.1.1.74</ecNumber>
    </recommendedName>
</protein>
<dbReference type="Pfam" id="PF01083">
    <property type="entry name" value="Cutinase"/>
    <property type="match status" value="1"/>
</dbReference>
<evidence type="ECO:0000256" key="2">
    <source>
        <dbReference type="ARBA" id="ARBA00007534"/>
    </source>
</evidence>
<dbReference type="PROSITE" id="PS00931">
    <property type="entry name" value="CUTINASE_2"/>
    <property type="match status" value="1"/>
</dbReference>
<reference evidence="12" key="1">
    <citation type="submission" date="2023-03" db="EMBL/GenBank/DDBJ databases">
        <title>Massive genome expansion in bonnet fungi (Mycena s.s.) driven by repeated elements and novel gene families across ecological guilds.</title>
        <authorList>
            <consortium name="Lawrence Berkeley National Laboratory"/>
            <person name="Harder C.B."/>
            <person name="Miyauchi S."/>
            <person name="Viragh M."/>
            <person name="Kuo A."/>
            <person name="Thoen E."/>
            <person name="Andreopoulos B."/>
            <person name="Lu D."/>
            <person name="Skrede I."/>
            <person name="Drula E."/>
            <person name="Henrissat B."/>
            <person name="Morin E."/>
            <person name="Kohler A."/>
            <person name="Barry K."/>
            <person name="LaButti K."/>
            <person name="Morin E."/>
            <person name="Salamov A."/>
            <person name="Lipzen A."/>
            <person name="Mereny Z."/>
            <person name="Hegedus B."/>
            <person name="Baldrian P."/>
            <person name="Stursova M."/>
            <person name="Weitz H."/>
            <person name="Taylor A."/>
            <person name="Grigoriev I.V."/>
            <person name="Nagy L.G."/>
            <person name="Martin F."/>
            <person name="Kauserud H."/>
        </authorList>
    </citation>
    <scope>NUCLEOTIDE SEQUENCE</scope>
    <source>
        <strain evidence="12">9144</strain>
    </source>
</reference>
<evidence type="ECO:0000256" key="1">
    <source>
        <dbReference type="ARBA" id="ARBA00004613"/>
    </source>
</evidence>
<evidence type="ECO:0000313" key="13">
    <source>
        <dbReference type="Proteomes" id="UP001219525"/>
    </source>
</evidence>
<organism evidence="12 13">
    <name type="scientific">Mycena pura</name>
    <dbReference type="NCBI Taxonomy" id="153505"/>
    <lineage>
        <taxon>Eukaryota</taxon>
        <taxon>Fungi</taxon>
        <taxon>Dikarya</taxon>
        <taxon>Basidiomycota</taxon>
        <taxon>Agaricomycotina</taxon>
        <taxon>Agaricomycetes</taxon>
        <taxon>Agaricomycetidae</taxon>
        <taxon>Agaricales</taxon>
        <taxon>Marasmiineae</taxon>
        <taxon>Mycenaceae</taxon>
        <taxon>Mycena</taxon>
    </lineage>
</organism>
<feature type="disulfide bond" evidence="10">
    <location>
        <begin position="163"/>
        <end position="170"/>
    </location>
</feature>
<keyword evidence="6 11" id="KW-0732">Signal</keyword>
<dbReference type="EMBL" id="JARJCW010000020">
    <property type="protein sequence ID" value="KAJ7213905.1"/>
    <property type="molecule type" value="Genomic_DNA"/>
</dbReference>
<evidence type="ECO:0000256" key="8">
    <source>
        <dbReference type="ARBA" id="ARBA00023157"/>
    </source>
</evidence>
<evidence type="ECO:0000256" key="5">
    <source>
        <dbReference type="ARBA" id="ARBA00022525"/>
    </source>
</evidence>
<evidence type="ECO:0000256" key="10">
    <source>
        <dbReference type="PIRSR" id="PIRSR611150-2"/>
    </source>
</evidence>
<evidence type="ECO:0000256" key="3">
    <source>
        <dbReference type="ARBA" id="ARBA00013095"/>
    </source>
</evidence>
<evidence type="ECO:0000256" key="6">
    <source>
        <dbReference type="ARBA" id="ARBA00022729"/>
    </source>
</evidence>
<feature type="signal peptide" evidence="11">
    <location>
        <begin position="1"/>
        <end position="17"/>
    </location>
</feature>
<evidence type="ECO:0000256" key="4">
    <source>
        <dbReference type="ARBA" id="ARBA00022487"/>
    </source>
</evidence>
<comment type="catalytic activity">
    <reaction evidence="9">
        <text>cutin + H2O = cutin monomers.</text>
        <dbReference type="EC" id="3.1.1.74"/>
    </reaction>
</comment>
<dbReference type="InterPro" id="IPR043579">
    <property type="entry name" value="CUTINASE_2"/>
</dbReference>
<dbReference type="SUPFAM" id="SSF53474">
    <property type="entry name" value="alpha/beta-Hydrolases"/>
    <property type="match status" value="1"/>
</dbReference>
<dbReference type="EC" id="3.1.1.74" evidence="3"/>
<evidence type="ECO:0000256" key="9">
    <source>
        <dbReference type="ARBA" id="ARBA00034045"/>
    </source>
</evidence>
<keyword evidence="7" id="KW-0378">Hydrolase</keyword>
<dbReference type="GO" id="GO:0050525">
    <property type="term" value="F:cutinase activity"/>
    <property type="evidence" value="ECO:0007669"/>
    <property type="project" value="UniProtKB-EC"/>
</dbReference>
<evidence type="ECO:0000256" key="11">
    <source>
        <dbReference type="SAM" id="SignalP"/>
    </source>
</evidence>
<dbReference type="GO" id="GO:0005576">
    <property type="term" value="C:extracellular region"/>
    <property type="evidence" value="ECO:0007669"/>
    <property type="project" value="UniProtKB-SubCell"/>
</dbReference>
<evidence type="ECO:0000313" key="12">
    <source>
        <dbReference type="EMBL" id="KAJ7213905.1"/>
    </source>
</evidence>
<sequence>MFRTLVTLGALSLLAFSAPVAEERAADACTDVIVIFARGTGEAAPIGSIVGPPLQAALRSALGGKSLTFTGVDYSASIAGVLEEGDPAGSATMASDLTSAASSCPSASLVTAGYGQGGQLVHNSAKKLSSSVLSRIKAAVIFGDPDDGEAVSGISSSRTDIICHAGDNICAGGNIVLEPHLTYGNDTPAAAAFIAGLV</sequence>
<dbReference type="PRINTS" id="PR00129">
    <property type="entry name" value="CUTINASE"/>
</dbReference>
<evidence type="ECO:0000256" key="7">
    <source>
        <dbReference type="ARBA" id="ARBA00022801"/>
    </source>
</evidence>
<dbReference type="InterPro" id="IPR000675">
    <property type="entry name" value="Cutinase/axe"/>
</dbReference>
<dbReference type="InterPro" id="IPR011150">
    <property type="entry name" value="Cutinase_monf"/>
</dbReference>
<comment type="similarity">
    <text evidence="2">Belongs to the cutinase family.</text>
</comment>
<dbReference type="Gene3D" id="3.40.50.1820">
    <property type="entry name" value="alpha/beta hydrolase"/>
    <property type="match status" value="1"/>
</dbReference>
<dbReference type="SMART" id="SM01110">
    <property type="entry name" value="Cutinase"/>
    <property type="match status" value="1"/>
</dbReference>